<evidence type="ECO:0000256" key="6">
    <source>
        <dbReference type="ARBA" id="ARBA00023012"/>
    </source>
</evidence>
<organism evidence="8 9">
    <name type="scientific">Vibrio galatheae</name>
    <dbReference type="NCBI Taxonomy" id="579748"/>
    <lineage>
        <taxon>Bacteria</taxon>
        <taxon>Pseudomonadati</taxon>
        <taxon>Pseudomonadota</taxon>
        <taxon>Gammaproteobacteria</taxon>
        <taxon>Vibrionales</taxon>
        <taxon>Vibrionaceae</taxon>
        <taxon>Vibrio</taxon>
    </lineage>
</organism>
<accession>A0A0F4NKE0</accession>
<dbReference type="InterPro" id="IPR036890">
    <property type="entry name" value="HATPase_C_sf"/>
</dbReference>
<feature type="domain" description="Histidine kinase" evidence="7">
    <location>
        <begin position="621"/>
        <end position="837"/>
    </location>
</feature>
<proteinExistence type="predicted"/>
<dbReference type="PROSITE" id="PS50109">
    <property type="entry name" value="HIS_KIN"/>
    <property type="match status" value="1"/>
</dbReference>
<keyword evidence="9" id="KW-1185">Reference proteome</keyword>
<keyword evidence="6" id="KW-0902">Two-component regulatory system</keyword>
<dbReference type="STRING" id="579748.TW81_07220"/>
<dbReference type="GO" id="GO:0000160">
    <property type="term" value="P:phosphorelay signal transduction system"/>
    <property type="evidence" value="ECO:0007669"/>
    <property type="project" value="UniProtKB-KW"/>
</dbReference>
<dbReference type="SUPFAM" id="SSF55874">
    <property type="entry name" value="ATPase domain of HSP90 chaperone/DNA topoisomerase II/histidine kinase"/>
    <property type="match status" value="2"/>
</dbReference>
<comment type="caution">
    <text evidence="8">The sequence shown here is derived from an EMBL/GenBank/DDBJ whole genome shotgun (WGS) entry which is preliminary data.</text>
</comment>
<reference evidence="8 9" key="1">
    <citation type="journal article" date="2015" name="BMC Genomics">
        <title>Genome mining reveals unlocked bioactive potential of marine Gram-negative bacteria.</title>
        <authorList>
            <person name="Machado H."/>
            <person name="Sonnenschein E.C."/>
            <person name="Melchiorsen J."/>
            <person name="Gram L."/>
        </authorList>
    </citation>
    <scope>NUCLEOTIDE SEQUENCE [LARGE SCALE GENOMIC DNA]</scope>
    <source>
        <strain evidence="8 9">S2757</strain>
    </source>
</reference>
<dbReference type="PANTHER" id="PTHR43065">
    <property type="entry name" value="SENSOR HISTIDINE KINASE"/>
    <property type="match status" value="1"/>
</dbReference>
<dbReference type="PATRIC" id="fig|579748.3.peg.1481"/>
<dbReference type="InterPro" id="IPR005467">
    <property type="entry name" value="His_kinase_dom"/>
</dbReference>
<dbReference type="AlphaFoldDB" id="A0A0F4NKE0"/>
<keyword evidence="3" id="KW-0547">Nucleotide-binding</keyword>
<dbReference type="GO" id="GO:0016301">
    <property type="term" value="F:kinase activity"/>
    <property type="evidence" value="ECO:0007669"/>
    <property type="project" value="UniProtKB-KW"/>
</dbReference>
<evidence type="ECO:0000256" key="4">
    <source>
        <dbReference type="ARBA" id="ARBA00022777"/>
    </source>
</evidence>
<dbReference type="OrthoDB" id="9816482at2"/>
<dbReference type="Pfam" id="PF13589">
    <property type="entry name" value="HATPase_c_3"/>
    <property type="match status" value="1"/>
</dbReference>
<evidence type="ECO:0000313" key="8">
    <source>
        <dbReference type="EMBL" id="KJY83562.1"/>
    </source>
</evidence>
<dbReference type="Gene3D" id="3.30.565.10">
    <property type="entry name" value="Histidine kinase-like ATPase, C-terminal domain"/>
    <property type="match status" value="2"/>
</dbReference>
<keyword evidence="5" id="KW-0067">ATP-binding</keyword>
<evidence type="ECO:0000256" key="3">
    <source>
        <dbReference type="ARBA" id="ARBA00022741"/>
    </source>
</evidence>
<keyword evidence="1" id="KW-0597">Phosphoprotein</keyword>
<dbReference type="InterPro" id="IPR003594">
    <property type="entry name" value="HATPase_dom"/>
</dbReference>
<evidence type="ECO:0000256" key="5">
    <source>
        <dbReference type="ARBA" id="ARBA00022840"/>
    </source>
</evidence>
<evidence type="ECO:0000256" key="2">
    <source>
        <dbReference type="ARBA" id="ARBA00022679"/>
    </source>
</evidence>
<evidence type="ECO:0000259" key="7">
    <source>
        <dbReference type="PROSITE" id="PS50109"/>
    </source>
</evidence>
<dbReference type="RefSeq" id="WP_045955042.1">
    <property type="nucleotide sequence ID" value="NZ_JXXV01000014.1"/>
</dbReference>
<dbReference type="PANTHER" id="PTHR43065:SF10">
    <property type="entry name" value="PEROXIDE STRESS-ACTIVATED HISTIDINE KINASE MAK3"/>
    <property type="match status" value="1"/>
</dbReference>
<evidence type="ECO:0000256" key="1">
    <source>
        <dbReference type="ARBA" id="ARBA00022553"/>
    </source>
</evidence>
<sequence length="840" mass="95042">MATTSEKEKKTDPLKLKIDAHVIQQLGAELISGPDIALVELIKNSHDADASFCYIEVDTGYTETVEHITMVEGKEVKEKKVYKGRISVKDNGHGMNRNRIDRSWLTVSYSEKKAAKEQGVVTKKYDRTLVGDKGLGRLGSMQLGSLCRISTHDQANQPGIAVSFNWDDFSHGKTIDTIHIEEKTLVPKPSSGTTIEAIGLRDVDFWESQESNSVKNKIASMVSPHGQISDFKTFYVCNGVNEELEVVSNKLLEQASSIFDFEVTEAEAIVKGKIDLLPYKPKSTDDRRSPFDNHVLSDNGIALLDYIKKQPRLQDYECTHSESKYFLNFEHRISFDELSTALITESFPGIFKAKIFNFVLDKEALNVEEISLKAMRESIKAISGDISVYRDGFKVGSGDKDWLGLSKDMTSGAGAYSLRPANVTGYVNLSWYDNKLLIEKSDRESFVDNPQYRAFYVLCRHFIETVNHFLNNSRRSTHKFLDEMILEDAGKPKGYSAKQATVELDNIVKKSIKLQPKVTKSTSRIQKTFTEKRAEIDKAIDENQQDMFSDPILAEKLASIKDLVTSLESEVNSSLKQYKAFTDDLASHIHSTTKVIGEIKSYENQIKNFYDHVAIGLSAQTLAHEANEQIRNTRLHLNAAKKRVEDLGIKDVPLTKELNGIRGDTQVLSKAISSLNPLVKAQRQVMEEISISDFVHDYFELRESYFSSKGLEIKLDDKKNSKSVSYNRGKLYQIIDNIVRNSEHWLTVYKAHYPQDEHSITISVDNSIITIWDSAKGVRPALEDVLFDMFASDKEYGQGLGLYIVQTLLKERGCSIKLLEERNKFGRRYKFEVNLIEALV</sequence>
<dbReference type="GO" id="GO:0005524">
    <property type="term" value="F:ATP binding"/>
    <property type="evidence" value="ECO:0007669"/>
    <property type="project" value="UniProtKB-KW"/>
</dbReference>
<gene>
    <name evidence="8" type="ORF">TW81_07220</name>
</gene>
<keyword evidence="2" id="KW-0808">Transferase</keyword>
<protein>
    <recommendedName>
        <fullName evidence="7">Histidine kinase domain-containing protein</fullName>
    </recommendedName>
</protein>
<keyword evidence="4" id="KW-0418">Kinase</keyword>
<dbReference type="Proteomes" id="UP000033673">
    <property type="component" value="Unassembled WGS sequence"/>
</dbReference>
<dbReference type="Pfam" id="PF02518">
    <property type="entry name" value="HATPase_c"/>
    <property type="match status" value="1"/>
</dbReference>
<name>A0A0F4NKE0_9VIBR</name>
<evidence type="ECO:0000313" key="9">
    <source>
        <dbReference type="Proteomes" id="UP000033673"/>
    </source>
</evidence>
<dbReference type="EMBL" id="JXXV01000014">
    <property type="protein sequence ID" value="KJY83562.1"/>
    <property type="molecule type" value="Genomic_DNA"/>
</dbReference>